<dbReference type="SUPFAM" id="SSF52540">
    <property type="entry name" value="P-loop containing nucleoside triphosphate hydrolases"/>
    <property type="match status" value="1"/>
</dbReference>
<keyword evidence="3" id="KW-1003">Cell membrane</keyword>
<sequence length="369" mass="39275">MSAGDLSGEFSGWGARGTAGVSFAAALAFTGVDVRLGGRPVLDRFDLSLTPGEIVCLLGESGSGKSTALRVAAGIQRVDAGEVKINDEVVSSPNRHVPPDRRGIGLMFQDFALFPHLSVLQNVMFGLRHLGRAGARAQAHAALARVGLAGREADYPHMLSGGQQQRLALARSVAPRPGLLLLDEPFSSLDARLRESVRAETLAVLRETRATSVIVTHDPEEAMLLGDRVALLRAGRIAQVDTAAEIYRHPVDLNAARFFSPLSEVETVVRAGAAETPLGVVPTPGRPDGRRVTVAIRPAGGVELDAVSGSVPGRIVSKRDAIGEDIYEVKVEGIERPLTVRQRSNGALRPGEDVFVIPNPEHILVFDRD</sequence>
<evidence type="ECO:0000313" key="12">
    <source>
        <dbReference type="Proteomes" id="UP001156691"/>
    </source>
</evidence>
<dbReference type="Proteomes" id="UP001156691">
    <property type="component" value="Unassembled WGS sequence"/>
</dbReference>
<keyword evidence="9" id="KW-0472">Membrane</keyword>
<dbReference type="PROSITE" id="PS50893">
    <property type="entry name" value="ABC_TRANSPORTER_2"/>
    <property type="match status" value="1"/>
</dbReference>
<evidence type="ECO:0000256" key="5">
    <source>
        <dbReference type="ARBA" id="ARBA00022741"/>
    </source>
</evidence>
<name>A0ABQ5WCT6_9HYPH</name>
<evidence type="ECO:0000256" key="7">
    <source>
        <dbReference type="ARBA" id="ARBA00023004"/>
    </source>
</evidence>
<gene>
    <name evidence="11" type="ORF">GCM10010862_47920</name>
</gene>
<keyword evidence="8" id="KW-0406">Ion transport</keyword>
<dbReference type="RefSeq" id="WP_284342919.1">
    <property type="nucleotide sequence ID" value="NZ_BSNS01000024.1"/>
</dbReference>
<evidence type="ECO:0000256" key="2">
    <source>
        <dbReference type="ARBA" id="ARBA00022448"/>
    </source>
</evidence>
<keyword evidence="6 11" id="KW-0067">ATP-binding</keyword>
<dbReference type="Pfam" id="PF00005">
    <property type="entry name" value="ABC_tran"/>
    <property type="match status" value="1"/>
</dbReference>
<evidence type="ECO:0000256" key="6">
    <source>
        <dbReference type="ARBA" id="ARBA00022840"/>
    </source>
</evidence>
<accession>A0ABQ5WCT6</accession>
<reference evidence="12" key="1">
    <citation type="journal article" date="2019" name="Int. J. Syst. Evol. Microbiol.">
        <title>The Global Catalogue of Microorganisms (GCM) 10K type strain sequencing project: providing services to taxonomists for standard genome sequencing and annotation.</title>
        <authorList>
            <consortium name="The Broad Institute Genomics Platform"/>
            <consortium name="The Broad Institute Genome Sequencing Center for Infectious Disease"/>
            <person name="Wu L."/>
            <person name="Ma J."/>
        </authorList>
    </citation>
    <scope>NUCLEOTIDE SEQUENCE [LARGE SCALE GENOMIC DNA]</scope>
    <source>
        <strain evidence="12">NBRC 112416</strain>
    </source>
</reference>
<keyword evidence="4" id="KW-0410">Iron transport</keyword>
<comment type="caution">
    <text evidence="11">The sequence shown here is derived from an EMBL/GenBank/DDBJ whole genome shotgun (WGS) entry which is preliminary data.</text>
</comment>
<protein>
    <submittedName>
        <fullName evidence="11">ABC transporter ATP-binding protein</fullName>
    </submittedName>
</protein>
<comment type="similarity">
    <text evidence="1">Belongs to the ABC transporter superfamily.</text>
</comment>
<dbReference type="InterPro" id="IPR003593">
    <property type="entry name" value="AAA+_ATPase"/>
</dbReference>
<dbReference type="Gene3D" id="3.40.50.300">
    <property type="entry name" value="P-loop containing nucleotide triphosphate hydrolases"/>
    <property type="match status" value="1"/>
</dbReference>
<evidence type="ECO:0000256" key="9">
    <source>
        <dbReference type="ARBA" id="ARBA00023136"/>
    </source>
</evidence>
<dbReference type="GO" id="GO:0005524">
    <property type="term" value="F:ATP binding"/>
    <property type="evidence" value="ECO:0007669"/>
    <property type="project" value="UniProtKB-KW"/>
</dbReference>
<keyword evidence="7" id="KW-0408">Iron</keyword>
<keyword evidence="12" id="KW-1185">Reference proteome</keyword>
<dbReference type="InterPro" id="IPR017871">
    <property type="entry name" value="ABC_transporter-like_CS"/>
</dbReference>
<dbReference type="InterPro" id="IPR027417">
    <property type="entry name" value="P-loop_NTPase"/>
</dbReference>
<evidence type="ECO:0000256" key="4">
    <source>
        <dbReference type="ARBA" id="ARBA00022496"/>
    </source>
</evidence>
<proteinExistence type="inferred from homology"/>
<evidence type="ECO:0000256" key="1">
    <source>
        <dbReference type="ARBA" id="ARBA00005417"/>
    </source>
</evidence>
<dbReference type="SUPFAM" id="SSF50331">
    <property type="entry name" value="MOP-like"/>
    <property type="match status" value="1"/>
</dbReference>
<dbReference type="InterPro" id="IPR008995">
    <property type="entry name" value="Mo/tungstate-bd_C_term_dom"/>
</dbReference>
<feature type="domain" description="ABC transporter" evidence="10">
    <location>
        <begin position="27"/>
        <end position="259"/>
    </location>
</feature>
<keyword evidence="2" id="KW-0813">Transport</keyword>
<dbReference type="InterPro" id="IPR050093">
    <property type="entry name" value="ABC_SmlMolc_Importer"/>
</dbReference>
<evidence type="ECO:0000259" key="10">
    <source>
        <dbReference type="PROSITE" id="PS50893"/>
    </source>
</evidence>
<dbReference type="InterPro" id="IPR015853">
    <property type="entry name" value="ABC_transpr_FbpC"/>
</dbReference>
<dbReference type="EMBL" id="BSNS01000024">
    <property type="protein sequence ID" value="GLQ57533.1"/>
    <property type="molecule type" value="Genomic_DNA"/>
</dbReference>
<evidence type="ECO:0000256" key="8">
    <source>
        <dbReference type="ARBA" id="ARBA00023065"/>
    </source>
</evidence>
<dbReference type="CDD" id="cd03259">
    <property type="entry name" value="ABC_Carb_Solutes_like"/>
    <property type="match status" value="1"/>
</dbReference>
<dbReference type="PROSITE" id="PS00211">
    <property type="entry name" value="ABC_TRANSPORTER_1"/>
    <property type="match status" value="1"/>
</dbReference>
<organism evidence="11 12">
    <name type="scientific">Devosia nitrariae</name>
    <dbReference type="NCBI Taxonomy" id="2071872"/>
    <lineage>
        <taxon>Bacteria</taxon>
        <taxon>Pseudomonadati</taxon>
        <taxon>Pseudomonadota</taxon>
        <taxon>Alphaproteobacteria</taxon>
        <taxon>Hyphomicrobiales</taxon>
        <taxon>Devosiaceae</taxon>
        <taxon>Devosia</taxon>
    </lineage>
</organism>
<evidence type="ECO:0000313" key="11">
    <source>
        <dbReference type="EMBL" id="GLQ57533.1"/>
    </source>
</evidence>
<dbReference type="PANTHER" id="PTHR42781:SF4">
    <property type="entry name" value="SPERMIDINE_PUTRESCINE IMPORT ATP-BINDING PROTEIN POTA"/>
    <property type="match status" value="1"/>
</dbReference>
<evidence type="ECO:0000256" key="3">
    <source>
        <dbReference type="ARBA" id="ARBA00022475"/>
    </source>
</evidence>
<dbReference type="InterPro" id="IPR003439">
    <property type="entry name" value="ABC_transporter-like_ATP-bd"/>
</dbReference>
<keyword evidence="5" id="KW-0547">Nucleotide-binding</keyword>
<dbReference type="PANTHER" id="PTHR42781">
    <property type="entry name" value="SPERMIDINE/PUTRESCINE IMPORT ATP-BINDING PROTEIN POTA"/>
    <property type="match status" value="1"/>
</dbReference>
<dbReference type="SMART" id="SM00382">
    <property type="entry name" value="AAA"/>
    <property type="match status" value="1"/>
</dbReference>